<keyword evidence="3" id="KW-1185">Reference proteome</keyword>
<dbReference type="InterPro" id="IPR026992">
    <property type="entry name" value="DIOX_N"/>
</dbReference>
<keyword evidence="1" id="KW-0560">Oxidoreductase</keyword>
<dbReference type="PRINTS" id="PR00682">
    <property type="entry name" value="IPNSYNTHASE"/>
</dbReference>
<dbReference type="InterPro" id="IPR027443">
    <property type="entry name" value="IPNS-like_sf"/>
</dbReference>
<gene>
    <name evidence="4" type="primary">LOC100367849</name>
</gene>
<sequence>MAAHTIPVIDFTAYGLQRESPDEECFQELIDDVHNALKTIGFLYLTNHGIPQELIDNAFKQSSKFFALPSETKNKYARPTNDNHGYVEIGREALNPDRPGDYKELFNYLPQKCTLLLKKELPEFSESVMALFGKCKELSNRMLEIMARGLEIEDPLLFVKAHAGIGSQVNGTLIRSLWYPPIPNDEIKPNQIRCGEHSDYGSITLLFQDDVGGLQVKSIDGTFVDATPMTGSIVVNIGDLMQRWTSDKLVSTVHRVLIPETSKMKNSSRQSLTFFCHPDSSFVIKCVDGNDKYPPITDDVYLKQRFDVTYQY</sequence>
<protein>
    <submittedName>
        <fullName evidence="4">UPF0676 protein C1494.01-like</fullName>
    </submittedName>
</protein>
<dbReference type="Pfam" id="PF03171">
    <property type="entry name" value="2OG-FeII_Oxy"/>
    <property type="match status" value="1"/>
</dbReference>
<evidence type="ECO:0000313" key="4">
    <source>
        <dbReference type="RefSeq" id="XP_002740221.1"/>
    </source>
</evidence>
<dbReference type="InterPro" id="IPR005123">
    <property type="entry name" value="Oxoglu/Fe-dep_dioxygenase_dom"/>
</dbReference>
<organism evidence="3 4">
    <name type="scientific">Saccoglossus kowalevskii</name>
    <name type="common">Acorn worm</name>
    <dbReference type="NCBI Taxonomy" id="10224"/>
    <lineage>
        <taxon>Eukaryota</taxon>
        <taxon>Metazoa</taxon>
        <taxon>Hemichordata</taxon>
        <taxon>Enteropneusta</taxon>
        <taxon>Harrimaniidae</taxon>
        <taxon>Saccoglossus</taxon>
    </lineage>
</organism>
<dbReference type="Proteomes" id="UP000694865">
    <property type="component" value="Unplaced"/>
</dbReference>
<keyword evidence="1" id="KW-0408">Iron</keyword>
<dbReference type="Gene3D" id="2.60.120.330">
    <property type="entry name" value="B-lactam Antibiotic, Isopenicillin N Synthase, Chain"/>
    <property type="match status" value="1"/>
</dbReference>
<accession>A0ABM0GYI5</accession>
<keyword evidence="1" id="KW-0479">Metal-binding</keyword>
<dbReference type="InterPro" id="IPR044861">
    <property type="entry name" value="IPNS-like_FE2OG_OXY"/>
</dbReference>
<reference evidence="4" key="1">
    <citation type="submission" date="2025-08" db="UniProtKB">
        <authorList>
            <consortium name="RefSeq"/>
        </authorList>
    </citation>
    <scope>IDENTIFICATION</scope>
    <source>
        <tissue evidence="4">Testes</tissue>
    </source>
</reference>
<evidence type="ECO:0000259" key="2">
    <source>
        <dbReference type="PROSITE" id="PS51471"/>
    </source>
</evidence>
<evidence type="ECO:0000256" key="1">
    <source>
        <dbReference type="RuleBase" id="RU003682"/>
    </source>
</evidence>
<dbReference type="InterPro" id="IPR050231">
    <property type="entry name" value="Iron_ascorbate_oxido_reductase"/>
</dbReference>
<proteinExistence type="inferred from homology"/>
<dbReference type="PANTHER" id="PTHR47990">
    <property type="entry name" value="2-OXOGLUTARATE (2OG) AND FE(II)-DEPENDENT OXYGENASE SUPERFAMILY PROTEIN-RELATED"/>
    <property type="match status" value="1"/>
</dbReference>
<comment type="similarity">
    <text evidence="1">Belongs to the iron/ascorbate-dependent oxidoreductase family.</text>
</comment>
<dbReference type="GeneID" id="100367849"/>
<feature type="domain" description="Fe2OG dioxygenase" evidence="2">
    <location>
        <begin position="168"/>
        <end position="278"/>
    </location>
</feature>
<dbReference type="RefSeq" id="XP_002740221.1">
    <property type="nucleotide sequence ID" value="XM_002740175.2"/>
</dbReference>
<dbReference type="PROSITE" id="PS51471">
    <property type="entry name" value="FE2OG_OXY"/>
    <property type="match status" value="1"/>
</dbReference>
<evidence type="ECO:0000313" key="3">
    <source>
        <dbReference type="Proteomes" id="UP000694865"/>
    </source>
</evidence>
<name>A0ABM0GYI5_SACKO</name>
<dbReference type="Pfam" id="PF14226">
    <property type="entry name" value="DIOX_N"/>
    <property type="match status" value="1"/>
</dbReference>
<dbReference type="SUPFAM" id="SSF51197">
    <property type="entry name" value="Clavaminate synthase-like"/>
    <property type="match status" value="1"/>
</dbReference>